<dbReference type="AlphaFoldDB" id="A0A9D4PDK0"/>
<feature type="region of interest" description="Disordered" evidence="1">
    <location>
        <begin position="1"/>
        <end position="44"/>
    </location>
</feature>
<comment type="caution">
    <text evidence="2">The sequence shown here is derived from an EMBL/GenBank/DDBJ whole genome shotgun (WGS) entry which is preliminary data.</text>
</comment>
<keyword evidence="3" id="KW-1185">Reference proteome</keyword>
<dbReference type="InterPro" id="IPR013083">
    <property type="entry name" value="Znf_RING/FYVE/PHD"/>
</dbReference>
<sequence>MPVGTSIKSESASADVVQASDDAQTTAGASANPTESATPEDDTSQDASRYLLIGFRSPLRGRCVQFAQPLSGIAVCSGCNLLPLKDMLLPCSHILCLSCRDNCLVESTGLTGDDDTSRGYSEPEVWCPVDWAPRSAFHLWPVVLDLERVRGEVAFCVNSESGCPFKAQLRHVEKHYTKCRYRRRTHQRSR</sequence>
<feature type="compositionally biased region" description="Polar residues" evidence="1">
    <location>
        <begin position="25"/>
        <end position="37"/>
    </location>
</feature>
<evidence type="ECO:0000313" key="3">
    <source>
        <dbReference type="Proteomes" id="UP000821837"/>
    </source>
</evidence>
<dbReference type="Gene3D" id="3.30.40.10">
    <property type="entry name" value="Zinc/RING finger domain, C3HC4 (zinc finger)"/>
    <property type="match status" value="1"/>
</dbReference>
<feature type="compositionally biased region" description="Polar residues" evidence="1">
    <location>
        <begin position="1"/>
        <end position="10"/>
    </location>
</feature>
<protein>
    <submittedName>
        <fullName evidence="2">Uncharacterized protein</fullName>
    </submittedName>
</protein>
<proteinExistence type="predicted"/>
<name>A0A9D4PDK0_RHISA</name>
<dbReference type="Proteomes" id="UP000821837">
    <property type="component" value="Unassembled WGS sequence"/>
</dbReference>
<gene>
    <name evidence="2" type="ORF">HPB52_017429</name>
</gene>
<evidence type="ECO:0000313" key="2">
    <source>
        <dbReference type="EMBL" id="KAH7936052.1"/>
    </source>
</evidence>
<dbReference type="SUPFAM" id="SSF57850">
    <property type="entry name" value="RING/U-box"/>
    <property type="match status" value="1"/>
</dbReference>
<dbReference type="EMBL" id="JABSTV010001255">
    <property type="protein sequence ID" value="KAH7936052.1"/>
    <property type="molecule type" value="Genomic_DNA"/>
</dbReference>
<reference evidence="2" key="2">
    <citation type="submission" date="2021-09" db="EMBL/GenBank/DDBJ databases">
        <authorList>
            <person name="Jia N."/>
            <person name="Wang J."/>
            <person name="Shi W."/>
            <person name="Du L."/>
            <person name="Sun Y."/>
            <person name="Zhan W."/>
            <person name="Jiang J."/>
            <person name="Wang Q."/>
            <person name="Zhang B."/>
            <person name="Ji P."/>
            <person name="Sakyi L.B."/>
            <person name="Cui X."/>
            <person name="Yuan T."/>
            <person name="Jiang B."/>
            <person name="Yang W."/>
            <person name="Lam T.T.-Y."/>
            <person name="Chang Q."/>
            <person name="Ding S."/>
            <person name="Wang X."/>
            <person name="Zhu J."/>
            <person name="Ruan X."/>
            <person name="Zhao L."/>
            <person name="Wei J."/>
            <person name="Que T."/>
            <person name="Du C."/>
            <person name="Cheng J."/>
            <person name="Dai P."/>
            <person name="Han X."/>
            <person name="Huang E."/>
            <person name="Gao Y."/>
            <person name="Liu J."/>
            <person name="Shao H."/>
            <person name="Ye R."/>
            <person name="Li L."/>
            <person name="Wei W."/>
            <person name="Wang X."/>
            <person name="Wang C."/>
            <person name="Huo Q."/>
            <person name="Li W."/>
            <person name="Guo W."/>
            <person name="Chen H."/>
            <person name="Chen S."/>
            <person name="Zhou L."/>
            <person name="Zhou L."/>
            <person name="Ni X."/>
            <person name="Tian J."/>
            <person name="Zhou Y."/>
            <person name="Sheng Y."/>
            <person name="Liu T."/>
            <person name="Pan Y."/>
            <person name="Xia L."/>
            <person name="Li J."/>
            <person name="Zhao F."/>
            <person name="Cao W."/>
        </authorList>
    </citation>
    <scope>NUCLEOTIDE SEQUENCE</scope>
    <source>
        <strain evidence="2">Rsan-2018</strain>
        <tissue evidence="2">Larvae</tissue>
    </source>
</reference>
<feature type="compositionally biased region" description="Low complexity" evidence="1">
    <location>
        <begin position="11"/>
        <end position="24"/>
    </location>
</feature>
<evidence type="ECO:0000256" key="1">
    <source>
        <dbReference type="SAM" id="MobiDB-lite"/>
    </source>
</evidence>
<organism evidence="2 3">
    <name type="scientific">Rhipicephalus sanguineus</name>
    <name type="common">Brown dog tick</name>
    <name type="synonym">Ixodes sanguineus</name>
    <dbReference type="NCBI Taxonomy" id="34632"/>
    <lineage>
        <taxon>Eukaryota</taxon>
        <taxon>Metazoa</taxon>
        <taxon>Ecdysozoa</taxon>
        <taxon>Arthropoda</taxon>
        <taxon>Chelicerata</taxon>
        <taxon>Arachnida</taxon>
        <taxon>Acari</taxon>
        <taxon>Parasitiformes</taxon>
        <taxon>Ixodida</taxon>
        <taxon>Ixodoidea</taxon>
        <taxon>Ixodidae</taxon>
        <taxon>Rhipicephalinae</taxon>
        <taxon>Rhipicephalus</taxon>
        <taxon>Rhipicephalus</taxon>
    </lineage>
</organism>
<accession>A0A9D4PDK0</accession>
<reference evidence="2" key="1">
    <citation type="journal article" date="2020" name="Cell">
        <title>Large-Scale Comparative Analyses of Tick Genomes Elucidate Their Genetic Diversity and Vector Capacities.</title>
        <authorList>
            <consortium name="Tick Genome and Microbiome Consortium (TIGMIC)"/>
            <person name="Jia N."/>
            <person name="Wang J."/>
            <person name="Shi W."/>
            <person name="Du L."/>
            <person name="Sun Y."/>
            <person name="Zhan W."/>
            <person name="Jiang J.F."/>
            <person name="Wang Q."/>
            <person name="Zhang B."/>
            <person name="Ji P."/>
            <person name="Bell-Sakyi L."/>
            <person name="Cui X.M."/>
            <person name="Yuan T.T."/>
            <person name="Jiang B.G."/>
            <person name="Yang W.F."/>
            <person name="Lam T.T."/>
            <person name="Chang Q.C."/>
            <person name="Ding S.J."/>
            <person name="Wang X.J."/>
            <person name="Zhu J.G."/>
            <person name="Ruan X.D."/>
            <person name="Zhao L."/>
            <person name="Wei J.T."/>
            <person name="Ye R.Z."/>
            <person name="Que T.C."/>
            <person name="Du C.H."/>
            <person name="Zhou Y.H."/>
            <person name="Cheng J.X."/>
            <person name="Dai P.F."/>
            <person name="Guo W.B."/>
            <person name="Han X.H."/>
            <person name="Huang E.J."/>
            <person name="Li L.F."/>
            <person name="Wei W."/>
            <person name="Gao Y.C."/>
            <person name="Liu J.Z."/>
            <person name="Shao H.Z."/>
            <person name="Wang X."/>
            <person name="Wang C.C."/>
            <person name="Yang T.C."/>
            <person name="Huo Q.B."/>
            <person name="Li W."/>
            <person name="Chen H.Y."/>
            <person name="Chen S.E."/>
            <person name="Zhou L.G."/>
            <person name="Ni X.B."/>
            <person name="Tian J.H."/>
            <person name="Sheng Y."/>
            <person name="Liu T."/>
            <person name="Pan Y.S."/>
            <person name="Xia L.Y."/>
            <person name="Li J."/>
            <person name="Zhao F."/>
            <person name="Cao W.C."/>
        </authorList>
    </citation>
    <scope>NUCLEOTIDE SEQUENCE</scope>
    <source>
        <strain evidence="2">Rsan-2018</strain>
    </source>
</reference>